<dbReference type="KEGG" id="mmir:HLA87_01855"/>
<proteinExistence type="inferred from homology"/>
<keyword evidence="2 5" id="KW-0689">Ribosomal protein</keyword>
<dbReference type="HAMAP" id="MF_00294">
    <property type="entry name" value="Ribosomal_bL33"/>
    <property type="match status" value="1"/>
</dbReference>
<dbReference type="Pfam" id="PF00471">
    <property type="entry name" value="Ribosomal_L33"/>
    <property type="match status" value="1"/>
</dbReference>
<keyword evidence="3 5" id="KW-0687">Ribonucleoprotein</keyword>
<sequence length="49" mass="5578">MKKVKITLSCSECRSMNYSTSKGSGNPARIEIKKHCPKCKTHTLHKEEK</sequence>
<dbReference type="GO" id="GO:0006412">
    <property type="term" value="P:translation"/>
    <property type="evidence" value="ECO:0007669"/>
    <property type="project" value="UniProtKB-UniRule"/>
</dbReference>
<comment type="similarity">
    <text evidence="1 5">Belongs to the bacterial ribosomal protein bL33 family.</text>
</comment>
<reference evidence="6 7" key="1">
    <citation type="submission" date="2020-05" db="EMBL/GenBank/DDBJ databases">
        <title>Novel Mycoplasma species detected in Mirounga angustirostris (northern elephant seal) from the USA.</title>
        <authorList>
            <person name="Volokhov D.V."/>
        </authorList>
    </citation>
    <scope>NUCLEOTIDE SEQUENCE [LARGE SCALE GENOMIC DNA]</scope>
    <source>
        <strain evidence="6 7">Mirounga ES2806-GEN</strain>
    </source>
</reference>
<evidence type="ECO:0000313" key="6">
    <source>
        <dbReference type="EMBL" id="QJR43527.1"/>
    </source>
</evidence>
<dbReference type="SUPFAM" id="SSF57829">
    <property type="entry name" value="Zn-binding ribosomal proteins"/>
    <property type="match status" value="1"/>
</dbReference>
<evidence type="ECO:0000256" key="2">
    <source>
        <dbReference type="ARBA" id="ARBA00022980"/>
    </source>
</evidence>
<dbReference type="NCBIfam" id="NF001860">
    <property type="entry name" value="PRK00595.1"/>
    <property type="match status" value="1"/>
</dbReference>
<keyword evidence="7" id="KW-1185">Reference proteome</keyword>
<dbReference type="InterPro" id="IPR011332">
    <property type="entry name" value="Ribosomal_zn-bd"/>
</dbReference>
<evidence type="ECO:0000313" key="7">
    <source>
        <dbReference type="Proteomes" id="UP000500686"/>
    </source>
</evidence>
<dbReference type="InterPro" id="IPR038584">
    <property type="entry name" value="Ribosomal_bL33_sf"/>
</dbReference>
<organism evidence="6 7">
    <name type="scientific">Mycoplasma miroungigenitalium</name>
    <dbReference type="NCBI Taxonomy" id="754515"/>
    <lineage>
        <taxon>Bacteria</taxon>
        <taxon>Bacillati</taxon>
        <taxon>Mycoplasmatota</taxon>
        <taxon>Mollicutes</taxon>
        <taxon>Mycoplasmataceae</taxon>
        <taxon>Mycoplasma</taxon>
    </lineage>
</organism>
<accession>A0A6M4JBR8</accession>
<evidence type="ECO:0000256" key="3">
    <source>
        <dbReference type="ARBA" id="ARBA00023274"/>
    </source>
</evidence>
<dbReference type="AlphaFoldDB" id="A0A6M4JBR8"/>
<dbReference type="NCBIfam" id="TIGR01023">
    <property type="entry name" value="rpmG_bact"/>
    <property type="match status" value="1"/>
</dbReference>
<gene>
    <name evidence="5 6" type="primary">rpmG</name>
    <name evidence="6" type="ORF">HLA87_01855</name>
</gene>
<evidence type="ECO:0000256" key="5">
    <source>
        <dbReference type="HAMAP-Rule" id="MF_00294"/>
    </source>
</evidence>
<dbReference type="InterPro" id="IPR001705">
    <property type="entry name" value="Ribosomal_bL33"/>
</dbReference>
<dbReference type="GO" id="GO:1990904">
    <property type="term" value="C:ribonucleoprotein complex"/>
    <property type="evidence" value="ECO:0007669"/>
    <property type="project" value="UniProtKB-KW"/>
</dbReference>
<protein>
    <recommendedName>
        <fullName evidence="4 5">Large ribosomal subunit protein bL33</fullName>
    </recommendedName>
</protein>
<dbReference type="Proteomes" id="UP000500686">
    <property type="component" value="Chromosome"/>
</dbReference>
<dbReference type="GO" id="GO:0005840">
    <property type="term" value="C:ribosome"/>
    <property type="evidence" value="ECO:0007669"/>
    <property type="project" value="UniProtKB-KW"/>
</dbReference>
<dbReference type="EMBL" id="CP053096">
    <property type="protein sequence ID" value="QJR43527.1"/>
    <property type="molecule type" value="Genomic_DNA"/>
</dbReference>
<dbReference type="GO" id="GO:0005737">
    <property type="term" value="C:cytoplasm"/>
    <property type="evidence" value="ECO:0007669"/>
    <property type="project" value="UniProtKB-ARBA"/>
</dbReference>
<dbReference type="Gene3D" id="2.20.28.120">
    <property type="entry name" value="Ribosomal protein L33"/>
    <property type="match status" value="1"/>
</dbReference>
<dbReference type="GO" id="GO:0003735">
    <property type="term" value="F:structural constituent of ribosome"/>
    <property type="evidence" value="ECO:0007669"/>
    <property type="project" value="InterPro"/>
</dbReference>
<evidence type="ECO:0000256" key="4">
    <source>
        <dbReference type="ARBA" id="ARBA00035176"/>
    </source>
</evidence>
<evidence type="ECO:0000256" key="1">
    <source>
        <dbReference type="ARBA" id="ARBA00007596"/>
    </source>
</evidence>
<dbReference type="NCBIfam" id="NF001764">
    <property type="entry name" value="PRK00504.1"/>
    <property type="match status" value="1"/>
</dbReference>
<dbReference type="RefSeq" id="WP_171111366.1">
    <property type="nucleotide sequence ID" value="NZ_CP053096.1"/>
</dbReference>
<name>A0A6M4JBR8_9MOLU</name>